<feature type="transmembrane region" description="Helical" evidence="2">
    <location>
        <begin position="47"/>
        <end position="68"/>
    </location>
</feature>
<evidence type="ECO:0000256" key="2">
    <source>
        <dbReference type="SAM" id="Phobius"/>
    </source>
</evidence>
<name>A0A239PTF2_9PROT</name>
<accession>A0A239PTF2</accession>
<protein>
    <submittedName>
        <fullName evidence="3">Uncharacterized protein</fullName>
    </submittedName>
</protein>
<reference evidence="3 4" key="1">
    <citation type="submission" date="2017-07" db="EMBL/GenBank/DDBJ databases">
        <authorList>
            <person name="Sun Z.S."/>
            <person name="Albrecht U."/>
            <person name="Echele G."/>
            <person name="Lee C.C."/>
        </authorList>
    </citation>
    <scope>NUCLEOTIDE SEQUENCE [LARGE SCALE GENOMIC DNA]</scope>
    <source>
        <strain evidence="3 4">CGMCC 1.12710</strain>
    </source>
</reference>
<feature type="region of interest" description="Disordered" evidence="1">
    <location>
        <begin position="229"/>
        <end position="248"/>
    </location>
</feature>
<organism evidence="3 4">
    <name type="scientific">Amphiplicatus metriothermophilus</name>
    <dbReference type="NCBI Taxonomy" id="1519374"/>
    <lineage>
        <taxon>Bacteria</taxon>
        <taxon>Pseudomonadati</taxon>
        <taxon>Pseudomonadota</taxon>
        <taxon>Alphaproteobacteria</taxon>
        <taxon>Parvularculales</taxon>
        <taxon>Parvularculaceae</taxon>
        <taxon>Amphiplicatus</taxon>
    </lineage>
</organism>
<dbReference type="EMBL" id="FZQA01000003">
    <property type="protein sequence ID" value="SNT73571.1"/>
    <property type="molecule type" value="Genomic_DNA"/>
</dbReference>
<feature type="transmembrane region" description="Helical" evidence="2">
    <location>
        <begin position="139"/>
        <end position="157"/>
    </location>
</feature>
<gene>
    <name evidence="3" type="ORF">SAMN06297382_1882</name>
</gene>
<keyword evidence="2" id="KW-0472">Membrane</keyword>
<keyword evidence="4" id="KW-1185">Reference proteome</keyword>
<feature type="transmembrane region" description="Helical" evidence="2">
    <location>
        <begin position="74"/>
        <end position="92"/>
    </location>
</feature>
<sequence>MQRSPGARPAVHELQARLEAEARRARPRRRPRSRAAQLHLIDLLSRWGGAGLALIAGVGIFIAVTAGGAYPFRAFVWAAILLGALYACRRLLADFRAGSASAARPFLWRANYTAALSALGAGFGAGAVIVLPAGAPDALAMQTLALILVGALGAAMLHAPHDKSAAALWAPAALFCFVGAWRVGGPALAFFGAAAAFLAGAVALFLLNRHLGGQAQRRFPRTSLARRNLDAEEAPEQDAPHGAGAAAV</sequence>
<feature type="transmembrane region" description="Helical" evidence="2">
    <location>
        <begin position="164"/>
        <end position="181"/>
    </location>
</feature>
<keyword evidence="2" id="KW-0812">Transmembrane</keyword>
<evidence type="ECO:0000256" key="1">
    <source>
        <dbReference type="SAM" id="MobiDB-lite"/>
    </source>
</evidence>
<feature type="transmembrane region" description="Helical" evidence="2">
    <location>
        <begin position="112"/>
        <end position="133"/>
    </location>
</feature>
<dbReference type="AlphaFoldDB" id="A0A239PTF2"/>
<keyword evidence="2" id="KW-1133">Transmembrane helix</keyword>
<evidence type="ECO:0000313" key="3">
    <source>
        <dbReference type="EMBL" id="SNT73571.1"/>
    </source>
</evidence>
<dbReference type="RefSeq" id="WP_089412338.1">
    <property type="nucleotide sequence ID" value="NZ_FZQA01000003.1"/>
</dbReference>
<evidence type="ECO:0000313" key="4">
    <source>
        <dbReference type="Proteomes" id="UP000198346"/>
    </source>
</evidence>
<dbReference type="Proteomes" id="UP000198346">
    <property type="component" value="Unassembled WGS sequence"/>
</dbReference>
<feature type="transmembrane region" description="Helical" evidence="2">
    <location>
        <begin position="187"/>
        <end position="207"/>
    </location>
</feature>
<proteinExistence type="predicted"/>